<reference evidence="1 2" key="1">
    <citation type="journal article" date="2024" name="bioRxiv">
        <title>A reference genome for Trichogramma kaykai: A tiny desert-dwelling parasitoid wasp with competing sex-ratio distorters.</title>
        <authorList>
            <person name="Culotta J."/>
            <person name="Lindsey A.R."/>
        </authorList>
    </citation>
    <scope>NUCLEOTIDE SEQUENCE [LARGE SCALE GENOMIC DNA]</scope>
    <source>
        <strain evidence="1 2">KSX58</strain>
    </source>
</reference>
<accession>A0ABD2XQX2</accession>
<gene>
    <name evidence="1" type="ORF">TKK_000313</name>
</gene>
<evidence type="ECO:0000313" key="1">
    <source>
        <dbReference type="EMBL" id="KAL3407635.1"/>
    </source>
</evidence>
<comment type="caution">
    <text evidence="1">The sequence shown here is derived from an EMBL/GenBank/DDBJ whole genome shotgun (WGS) entry which is preliminary data.</text>
</comment>
<organism evidence="1 2">
    <name type="scientific">Trichogramma kaykai</name>
    <dbReference type="NCBI Taxonomy" id="54128"/>
    <lineage>
        <taxon>Eukaryota</taxon>
        <taxon>Metazoa</taxon>
        <taxon>Ecdysozoa</taxon>
        <taxon>Arthropoda</taxon>
        <taxon>Hexapoda</taxon>
        <taxon>Insecta</taxon>
        <taxon>Pterygota</taxon>
        <taxon>Neoptera</taxon>
        <taxon>Endopterygota</taxon>
        <taxon>Hymenoptera</taxon>
        <taxon>Apocrita</taxon>
        <taxon>Proctotrupomorpha</taxon>
        <taxon>Chalcidoidea</taxon>
        <taxon>Trichogrammatidae</taxon>
        <taxon>Trichogramma</taxon>
    </lineage>
</organism>
<protein>
    <submittedName>
        <fullName evidence="1">Uncharacterized protein</fullName>
    </submittedName>
</protein>
<sequence length="123" mass="14263">MICALAFVPVDDVEKVFDLFKEQEELPEVFRIKVVPYFERTYVHVKKARGRAKAVAVRYAPVLWSHYQAVLDGTARTNNASEGWHNWFPVIVGKNHPSLHTFLKELQHEQSDTETLLRQMKLG</sequence>
<dbReference type="EMBL" id="JBJJXI010000003">
    <property type="protein sequence ID" value="KAL3407635.1"/>
    <property type="molecule type" value="Genomic_DNA"/>
</dbReference>
<proteinExistence type="predicted"/>
<keyword evidence="2" id="KW-1185">Reference proteome</keyword>
<dbReference type="Proteomes" id="UP001627154">
    <property type="component" value="Unassembled WGS sequence"/>
</dbReference>
<dbReference type="AlphaFoldDB" id="A0ABD2XQX2"/>
<name>A0ABD2XQX2_9HYME</name>
<evidence type="ECO:0000313" key="2">
    <source>
        <dbReference type="Proteomes" id="UP001627154"/>
    </source>
</evidence>